<dbReference type="InParanoid" id="A0A066V6U0"/>
<dbReference type="InterPro" id="IPR036396">
    <property type="entry name" value="Cyt_P450_sf"/>
</dbReference>
<dbReference type="PRINTS" id="PR00463">
    <property type="entry name" value="EP450I"/>
</dbReference>
<evidence type="ECO:0000256" key="7">
    <source>
        <dbReference type="RuleBase" id="RU000461"/>
    </source>
</evidence>
<dbReference type="PROSITE" id="PS00086">
    <property type="entry name" value="CYTOCHROME_P450"/>
    <property type="match status" value="1"/>
</dbReference>
<dbReference type="AlphaFoldDB" id="A0A066V6U0"/>
<evidence type="ECO:0000256" key="8">
    <source>
        <dbReference type="SAM" id="Phobius"/>
    </source>
</evidence>
<proteinExistence type="inferred from homology"/>
<dbReference type="GO" id="GO:0004497">
    <property type="term" value="F:monooxygenase activity"/>
    <property type="evidence" value="ECO:0007669"/>
    <property type="project" value="UniProtKB-KW"/>
</dbReference>
<dbReference type="PANTHER" id="PTHR24305">
    <property type="entry name" value="CYTOCHROME P450"/>
    <property type="match status" value="1"/>
</dbReference>
<evidence type="ECO:0000313" key="9">
    <source>
        <dbReference type="EMBL" id="KDN37462.1"/>
    </source>
</evidence>
<evidence type="ECO:0000256" key="1">
    <source>
        <dbReference type="ARBA" id="ARBA00001971"/>
    </source>
</evidence>
<evidence type="ECO:0000256" key="5">
    <source>
        <dbReference type="ARBA" id="ARBA00023004"/>
    </source>
</evidence>
<dbReference type="Pfam" id="PF00067">
    <property type="entry name" value="p450"/>
    <property type="match status" value="1"/>
</dbReference>
<dbReference type="GO" id="GO:0020037">
    <property type="term" value="F:heme binding"/>
    <property type="evidence" value="ECO:0007669"/>
    <property type="project" value="InterPro"/>
</dbReference>
<protein>
    <submittedName>
        <fullName evidence="9">Cytochrome P450</fullName>
    </submittedName>
</protein>
<dbReference type="GeneID" id="25266735"/>
<evidence type="ECO:0000256" key="3">
    <source>
        <dbReference type="ARBA" id="ARBA00022723"/>
    </source>
</evidence>
<dbReference type="GO" id="GO:0016705">
    <property type="term" value="F:oxidoreductase activity, acting on paired donors, with incorporation or reduction of molecular oxygen"/>
    <property type="evidence" value="ECO:0007669"/>
    <property type="project" value="InterPro"/>
</dbReference>
<name>A0A066V6U0_TILAU</name>
<feature type="transmembrane region" description="Helical" evidence="8">
    <location>
        <begin position="31"/>
        <end position="54"/>
    </location>
</feature>
<dbReference type="OrthoDB" id="1470350at2759"/>
<evidence type="ECO:0000256" key="2">
    <source>
        <dbReference type="ARBA" id="ARBA00010617"/>
    </source>
</evidence>
<dbReference type="RefSeq" id="XP_013240393.1">
    <property type="nucleotide sequence ID" value="XM_013384939.1"/>
</dbReference>
<dbReference type="Proteomes" id="UP000027361">
    <property type="component" value="Unassembled WGS sequence"/>
</dbReference>
<keyword evidence="10" id="KW-1185">Reference proteome</keyword>
<dbReference type="OMA" id="WHISTIS"/>
<keyword evidence="5 6" id="KW-0408">Iron</keyword>
<dbReference type="InterPro" id="IPR002401">
    <property type="entry name" value="Cyt_P450_E_grp-I"/>
</dbReference>
<keyword evidence="8" id="KW-0812">Transmembrane</keyword>
<comment type="cofactor">
    <cofactor evidence="1 6">
        <name>heme</name>
        <dbReference type="ChEBI" id="CHEBI:30413"/>
    </cofactor>
</comment>
<dbReference type="PANTHER" id="PTHR24305:SF166">
    <property type="entry name" value="CYTOCHROME P450 12A4, MITOCHONDRIAL-RELATED"/>
    <property type="match status" value="1"/>
</dbReference>
<keyword evidence="8" id="KW-1133">Transmembrane helix</keyword>
<keyword evidence="3 6" id="KW-0479">Metal-binding</keyword>
<dbReference type="SUPFAM" id="SSF48264">
    <property type="entry name" value="Cytochrome P450"/>
    <property type="match status" value="1"/>
</dbReference>
<dbReference type="InterPro" id="IPR001128">
    <property type="entry name" value="Cyt_P450"/>
</dbReference>
<feature type="binding site" description="axial binding residue" evidence="6">
    <location>
        <position position="507"/>
    </location>
    <ligand>
        <name>heme</name>
        <dbReference type="ChEBI" id="CHEBI:30413"/>
    </ligand>
    <ligandPart>
        <name>Fe</name>
        <dbReference type="ChEBI" id="CHEBI:18248"/>
    </ligandPart>
</feature>
<evidence type="ECO:0000256" key="4">
    <source>
        <dbReference type="ARBA" id="ARBA00023002"/>
    </source>
</evidence>
<evidence type="ECO:0000313" key="10">
    <source>
        <dbReference type="Proteomes" id="UP000027361"/>
    </source>
</evidence>
<keyword evidence="4 7" id="KW-0560">Oxidoreductase</keyword>
<comment type="caution">
    <text evidence="9">The sequence shown here is derived from an EMBL/GenBank/DDBJ whole genome shotgun (WGS) entry which is preliminary data.</text>
</comment>
<dbReference type="InterPro" id="IPR017972">
    <property type="entry name" value="Cyt_P450_CS"/>
</dbReference>
<dbReference type="EMBL" id="JMSN01000138">
    <property type="protein sequence ID" value="KDN37462.1"/>
    <property type="molecule type" value="Genomic_DNA"/>
</dbReference>
<dbReference type="PRINTS" id="PR00385">
    <property type="entry name" value="P450"/>
</dbReference>
<keyword evidence="6 7" id="KW-0349">Heme</keyword>
<sequence>MIHVDAITQNGTSSELSSSLIFSGLQNLRQLALPLHITTVLTLFSAVWIGYHFFFHPLRNVPAPFSVKLGLGHFRAWHAWKRDYVWALSDLHERYGPTVRISPWHISTISQEAVSQIYAHGSKFHKSSFYTAFEAIPGQPSLFSDIDPHSHVERRRSIASAYSMNHLLSLEEYVRPCVDKLVEKINSIISKHSKFNASANTTPSGRIQIDKWAHFFAFDAVGELAFGQSFNLLEHASDPSQFMLGVANLSHFGAVSGSLPGMMFMRRWFRIDMYTIYSRLQAYFRKEPFGGQVVRQEAERRVQERFDTVKFGPSSIETTEMRPDLLSRFMAAKHSTMDTQRAKQPFDFFDVLRMSLSIVGAASDTTSSFVTSFFVLLLRHPYIYERLQQEIDESFEEGRLERENITYAQSVKLDYLQACIKETLRIAPPISMSLPRIVPPQGMTINGTHIVGGATIGTAPYIFHRSPDAWGPDAAIYKPERWLNLEDKERGRLERHFLSFGAGSRICIGKNISLMEISILLPTLLASFRFSFTDGTKQNVRDIFRTADAKRRSDTWTGEYESTWFLDARDVWLTVTKR</sequence>
<dbReference type="GO" id="GO:0005506">
    <property type="term" value="F:iron ion binding"/>
    <property type="evidence" value="ECO:0007669"/>
    <property type="project" value="InterPro"/>
</dbReference>
<dbReference type="STRING" id="1037660.A0A066V6U0"/>
<dbReference type="HOGENOM" id="CLU_001570_14_0_1"/>
<dbReference type="Gene3D" id="1.10.630.10">
    <property type="entry name" value="Cytochrome P450"/>
    <property type="match status" value="1"/>
</dbReference>
<gene>
    <name evidence="9" type="ORF">K437DRAFT_276560</name>
</gene>
<organism evidence="9 10">
    <name type="scientific">Tilletiaria anomala (strain ATCC 24038 / CBS 436.72 / UBC 951)</name>
    <dbReference type="NCBI Taxonomy" id="1037660"/>
    <lineage>
        <taxon>Eukaryota</taxon>
        <taxon>Fungi</taxon>
        <taxon>Dikarya</taxon>
        <taxon>Basidiomycota</taxon>
        <taxon>Ustilaginomycotina</taxon>
        <taxon>Exobasidiomycetes</taxon>
        <taxon>Georgefischeriales</taxon>
        <taxon>Tilletiariaceae</taxon>
        <taxon>Tilletiaria</taxon>
    </lineage>
</organism>
<keyword evidence="7" id="KW-0503">Monooxygenase</keyword>
<reference evidence="9 10" key="1">
    <citation type="submission" date="2014-05" db="EMBL/GenBank/DDBJ databases">
        <title>Draft genome sequence of a rare smut relative, Tilletiaria anomala UBC 951.</title>
        <authorList>
            <consortium name="DOE Joint Genome Institute"/>
            <person name="Toome M."/>
            <person name="Kuo A."/>
            <person name="Henrissat B."/>
            <person name="Lipzen A."/>
            <person name="Tritt A."/>
            <person name="Yoshinaga Y."/>
            <person name="Zane M."/>
            <person name="Barry K."/>
            <person name="Grigoriev I.V."/>
            <person name="Spatafora J.W."/>
            <person name="Aimea M.C."/>
        </authorList>
    </citation>
    <scope>NUCLEOTIDE SEQUENCE [LARGE SCALE GENOMIC DNA]</scope>
    <source>
        <strain evidence="9 10">UBC 951</strain>
    </source>
</reference>
<comment type="similarity">
    <text evidence="2 7">Belongs to the cytochrome P450 family.</text>
</comment>
<keyword evidence="8" id="KW-0472">Membrane</keyword>
<accession>A0A066V6U0</accession>
<dbReference type="InterPro" id="IPR050121">
    <property type="entry name" value="Cytochrome_P450_monoxygenase"/>
</dbReference>
<evidence type="ECO:0000256" key="6">
    <source>
        <dbReference type="PIRSR" id="PIRSR602401-1"/>
    </source>
</evidence>